<dbReference type="RefSeq" id="WP_100152698.1">
    <property type="nucleotide sequence ID" value="NZ_MEIK01000015.1"/>
</dbReference>
<feature type="chain" id="PRO_5015003251" description="Competence protein ComEA" evidence="2">
    <location>
        <begin position="20"/>
        <end position="107"/>
    </location>
</feature>
<dbReference type="Pfam" id="PF12836">
    <property type="entry name" value="HHH_3"/>
    <property type="match status" value="1"/>
</dbReference>
<evidence type="ECO:0000313" key="4">
    <source>
        <dbReference type="Proteomes" id="UP000230202"/>
    </source>
</evidence>
<keyword evidence="2" id="KW-0732">Signal</keyword>
<dbReference type="Gene3D" id="1.10.150.280">
    <property type="entry name" value="AF1531-like domain"/>
    <property type="match status" value="1"/>
</dbReference>
<feature type="region of interest" description="Disordered" evidence="1">
    <location>
        <begin position="82"/>
        <end position="107"/>
    </location>
</feature>
<name>A0A2N9X6P4_9NEIS</name>
<comment type="caution">
    <text evidence="3">The sequence shown here is derived from an EMBL/GenBank/DDBJ whole genome shotgun (WGS) entry which is preliminary data.</text>
</comment>
<dbReference type="GO" id="GO:0015627">
    <property type="term" value="C:type II protein secretion system complex"/>
    <property type="evidence" value="ECO:0007669"/>
    <property type="project" value="TreeGrafter"/>
</dbReference>
<dbReference type="Proteomes" id="UP000230202">
    <property type="component" value="Unassembled WGS sequence"/>
</dbReference>
<evidence type="ECO:0000313" key="3">
    <source>
        <dbReference type="EMBL" id="PIT38847.1"/>
    </source>
</evidence>
<keyword evidence="4" id="KW-1185">Reference proteome</keyword>
<feature type="signal peptide" evidence="2">
    <location>
        <begin position="1"/>
        <end position="19"/>
    </location>
</feature>
<dbReference type="InterPro" id="IPR010994">
    <property type="entry name" value="RuvA_2-like"/>
</dbReference>
<dbReference type="SUPFAM" id="SSF47781">
    <property type="entry name" value="RuvA domain 2-like"/>
    <property type="match status" value="1"/>
</dbReference>
<evidence type="ECO:0008006" key="5">
    <source>
        <dbReference type="Google" id="ProtNLM"/>
    </source>
</evidence>
<reference evidence="3" key="1">
    <citation type="journal article" date="2017" name="MBio">
        <title>Type VI secretion-mediated competition in the bee gut microbiome.</title>
        <authorList>
            <person name="Steele M.I."/>
            <person name="Kwong W.K."/>
            <person name="Powell J.E."/>
            <person name="Whiteley M."/>
            <person name="Moran N.A."/>
        </authorList>
    </citation>
    <scope>NUCLEOTIDE SEQUENCE [LARGE SCALE GENOMIC DNA]</scope>
    <source>
        <strain evidence="3">WkB273</strain>
    </source>
</reference>
<dbReference type="PANTHER" id="PTHR21180">
    <property type="entry name" value="ENDONUCLEASE/EXONUCLEASE/PHOSPHATASE FAMILY DOMAIN-CONTAINING PROTEIN 1"/>
    <property type="match status" value="1"/>
</dbReference>
<proteinExistence type="predicted"/>
<evidence type="ECO:0000256" key="1">
    <source>
        <dbReference type="SAM" id="MobiDB-lite"/>
    </source>
</evidence>
<dbReference type="AlphaFoldDB" id="A0A2N9X6P4"/>
<accession>A0A2N9X6P4</accession>
<feature type="compositionally biased region" description="Polar residues" evidence="1">
    <location>
        <begin position="82"/>
        <end position="96"/>
    </location>
</feature>
<dbReference type="NCBIfam" id="TIGR00426">
    <property type="entry name" value="competence protein ComEA helix-hairpin-helix repeat region"/>
    <property type="match status" value="1"/>
</dbReference>
<organism evidence="3 4">
    <name type="scientific">Snodgrassella alvi</name>
    <dbReference type="NCBI Taxonomy" id="1196083"/>
    <lineage>
        <taxon>Bacteria</taxon>
        <taxon>Pseudomonadati</taxon>
        <taxon>Pseudomonadota</taxon>
        <taxon>Betaproteobacteria</taxon>
        <taxon>Neisseriales</taxon>
        <taxon>Neisseriaceae</taxon>
        <taxon>Snodgrassella</taxon>
    </lineage>
</organism>
<gene>
    <name evidence="3" type="ORF">BHC54_06030</name>
</gene>
<dbReference type="EMBL" id="MEIL01000029">
    <property type="protein sequence ID" value="PIT38847.1"/>
    <property type="molecule type" value="Genomic_DNA"/>
</dbReference>
<dbReference type="InterPro" id="IPR004509">
    <property type="entry name" value="Competence_ComEA_HhH"/>
</dbReference>
<dbReference type="PANTHER" id="PTHR21180:SF32">
    <property type="entry name" value="ENDONUCLEASE_EXONUCLEASE_PHOSPHATASE FAMILY DOMAIN-CONTAINING PROTEIN 1"/>
    <property type="match status" value="1"/>
</dbReference>
<evidence type="ECO:0000256" key="2">
    <source>
        <dbReference type="SAM" id="SignalP"/>
    </source>
</evidence>
<sequence>MRKMFVLLTLLLAMVSVRAAVNINSATAQQLQSLPNIGTVKAQAIVEYRNAHGPFASTADIMKVKGIGKATYEKLQYEISVSGSTASPAVSRSASGQRRARPATAVK</sequence>
<protein>
    <recommendedName>
        <fullName evidence="5">Competence protein ComEA</fullName>
    </recommendedName>
</protein>
<dbReference type="GO" id="GO:0015628">
    <property type="term" value="P:protein secretion by the type II secretion system"/>
    <property type="evidence" value="ECO:0007669"/>
    <property type="project" value="TreeGrafter"/>
</dbReference>
<dbReference type="InterPro" id="IPR051675">
    <property type="entry name" value="Endo/Exo/Phosphatase_dom_1"/>
</dbReference>